<dbReference type="Gene3D" id="3.40.50.720">
    <property type="entry name" value="NAD(P)-binding Rossmann-like Domain"/>
    <property type="match status" value="1"/>
</dbReference>
<organism evidence="3 4">
    <name type="scientific">Paraburkholderia humisilvae</name>
    <dbReference type="NCBI Taxonomy" id="627669"/>
    <lineage>
        <taxon>Bacteria</taxon>
        <taxon>Pseudomonadati</taxon>
        <taxon>Pseudomonadota</taxon>
        <taxon>Betaproteobacteria</taxon>
        <taxon>Burkholderiales</taxon>
        <taxon>Burkholderiaceae</taxon>
        <taxon>Paraburkholderia</taxon>
    </lineage>
</organism>
<evidence type="ECO:0000256" key="2">
    <source>
        <dbReference type="ARBA" id="ARBA00023002"/>
    </source>
</evidence>
<proteinExistence type="inferred from homology"/>
<dbReference type="GO" id="GO:0008709">
    <property type="term" value="F:cholate 7-alpha-dehydrogenase (NAD+) activity"/>
    <property type="evidence" value="ECO:0007669"/>
    <property type="project" value="UniProtKB-EC"/>
</dbReference>
<evidence type="ECO:0000313" key="4">
    <source>
        <dbReference type="Proteomes" id="UP000494363"/>
    </source>
</evidence>
<dbReference type="EC" id="1.1.1.159" evidence="3"/>
<gene>
    <name evidence="3" type="primary">hdhA</name>
    <name evidence="3" type="ORF">LMG29542_05813</name>
</gene>
<dbReference type="EMBL" id="CADIKH010000036">
    <property type="protein sequence ID" value="CAB3768224.1"/>
    <property type="molecule type" value="Genomic_DNA"/>
</dbReference>
<dbReference type="PANTHER" id="PTHR43639">
    <property type="entry name" value="OXIDOREDUCTASE, SHORT-CHAIN DEHYDROGENASE/REDUCTASE FAMILY (AFU_ORTHOLOGUE AFUA_5G02870)"/>
    <property type="match status" value="1"/>
</dbReference>
<name>A0A6J5EQR3_9BURK</name>
<dbReference type="PRINTS" id="PR00080">
    <property type="entry name" value="SDRFAMILY"/>
</dbReference>
<sequence>MSFDFNGKRVVIAGGSRGIGRGIALAFAQAGAAVSVCARNPDSLQAIDAELRAHGHPVHTTSCDLAVGEQISAYIAAAGKALGGIDTLVNNASGFGGGDTEAGWEAGFNVDLMATVRAGHAALPFLRQSGSGAIVNITSIAALHPSIRTASYAAIKAAVAHYTASHALALAPERIRVNAVAPGSIEFPGGSWEQRKTTDPKLYEGILRSIPFGRLGTPDEIANVVLFLASPYAGWITGQMLVVDGGQVLT</sequence>
<dbReference type="CDD" id="cd05233">
    <property type="entry name" value="SDR_c"/>
    <property type="match status" value="1"/>
</dbReference>
<dbReference type="PANTHER" id="PTHR43639:SF1">
    <property type="entry name" value="SHORT-CHAIN DEHYDROGENASE_REDUCTASE FAMILY PROTEIN"/>
    <property type="match status" value="1"/>
</dbReference>
<dbReference type="Proteomes" id="UP000494363">
    <property type="component" value="Unassembled WGS sequence"/>
</dbReference>
<dbReference type="InterPro" id="IPR002347">
    <property type="entry name" value="SDR_fam"/>
</dbReference>
<protein>
    <submittedName>
        <fullName evidence="3">7-alpha-hydroxysteroid dehydrogenase</fullName>
        <ecNumber evidence="3">1.1.1.159</ecNumber>
    </submittedName>
</protein>
<keyword evidence="4" id="KW-1185">Reference proteome</keyword>
<dbReference type="SUPFAM" id="SSF51735">
    <property type="entry name" value="NAD(P)-binding Rossmann-fold domains"/>
    <property type="match status" value="1"/>
</dbReference>
<dbReference type="InterPro" id="IPR036291">
    <property type="entry name" value="NAD(P)-bd_dom_sf"/>
</dbReference>
<keyword evidence="2 3" id="KW-0560">Oxidoreductase</keyword>
<reference evidence="3 4" key="1">
    <citation type="submission" date="2020-04" db="EMBL/GenBank/DDBJ databases">
        <authorList>
            <person name="De Canck E."/>
        </authorList>
    </citation>
    <scope>NUCLEOTIDE SEQUENCE [LARGE SCALE GENOMIC DNA]</scope>
    <source>
        <strain evidence="3 4">LMG 29542</strain>
    </source>
</reference>
<accession>A0A6J5EQR3</accession>
<dbReference type="PRINTS" id="PR00081">
    <property type="entry name" value="GDHRDH"/>
</dbReference>
<evidence type="ECO:0000256" key="1">
    <source>
        <dbReference type="ARBA" id="ARBA00006484"/>
    </source>
</evidence>
<evidence type="ECO:0000313" key="3">
    <source>
        <dbReference type="EMBL" id="CAB3768224.1"/>
    </source>
</evidence>
<dbReference type="AlphaFoldDB" id="A0A6J5EQR3"/>
<dbReference type="RefSeq" id="WP_175230117.1">
    <property type="nucleotide sequence ID" value="NZ_CADIKH010000036.1"/>
</dbReference>
<dbReference type="Pfam" id="PF13561">
    <property type="entry name" value="adh_short_C2"/>
    <property type="match status" value="1"/>
</dbReference>
<dbReference type="FunFam" id="3.40.50.720:FF:000084">
    <property type="entry name" value="Short-chain dehydrogenase reductase"/>
    <property type="match status" value="1"/>
</dbReference>
<comment type="similarity">
    <text evidence="1">Belongs to the short-chain dehydrogenases/reductases (SDR) family.</text>
</comment>